<evidence type="ECO:0000313" key="1">
    <source>
        <dbReference type="EMBL" id="SHH38246.1"/>
    </source>
</evidence>
<proteinExistence type="predicted"/>
<sequence>MGIRDRLTESYTKNYLKKYGDRLTQAQGKVLSVKIEEKSVLWIFHKIMVTIIVKPERSRNVVKCYYRKNKWFKKPKFIGISQGNSLIIQGLKPEKNKSNKKTALTGDSVEIMNVINMTTKQQLVQTEGSDDNIKKLKDAQKVKFKGR</sequence>
<dbReference type="Proteomes" id="UP000184447">
    <property type="component" value="Unassembled WGS sequence"/>
</dbReference>
<reference evidence="1 2" key="1">
    <citation type="submission" date="2016-11" db="EMBL/GenBank/DDBJ databases">
        <authorList>
            <person name="Jaros S."/>
            <person name="Januszkiewicz K."/>
            <person name="Wedrychowicz H."/>
        </authorList>
    </citation>
    <scope>NUCLEOTIDE SEQUENCE [LARGE SCALE GENOMIC DNA]</scope>
    <source>
        <strain evidence="1 2">DSM 8605</strain>
    </source>
</reference>
<keyword evidence="2" id="KW-1185">Reference proteome</keyword>
<accession>A0A1M5SI79</accession>
<organism evidence="1 2">
    <name type="scientific">Clostridium grantii DSM 8605</name>
    <dbReference type="NCBI Taxonomy" id="1121316"/>
    <lineage>
        <taxon>Bacteria</taxon>
        <taxon>Bacillati</taxon>
        <taxon>Bacillota</taxon>
        <taxon>Clostridia</taxon>
        <taxon>Eubacteriales</taxon>
        <taxon>Clostridiaceae</taxon>
        <taxon>Clostridium</taxon>
    </lineage>
</organism>
<dbReference type="OrthoDB" id="1904661at2"/>
<dbReference type="AlphaFoldDB" id="A0A1M5SI79"/>
<name>A0A1M5SI79_9CLOT</name>
<dbReference type="STRING" id="1121316.SAMN02745207_00953"/>
<protein>
    <submittedName>
        <fullName evidence="1">Uncharacterized protein</fullName>
    </submittedName>
</protein>
<gene>
    <name evidence="1" type="ORF">SAMN02745207_00953</name>
</gene>
<dbReference type="RefSeq" id="WP_073337281.1">
    <property type="nucleotide sequence ID" value="NZ_FQXM01000004.1"/>
</dbReference>
<dbReference type="EMBL" id="FQXM01000004">
    <property type="protein sequence ID" value="SHH38246.1"/>
    <property type="molecule type" value="Genomic_DNA"/>
</dbReference>
<evidence type="ECO:0000313" key="2">
    <source>
        <dbReference type="Proteomes" id="UP000184447"/>
    </source>
</evidence>